<name>B4JSE1_DROGR</name>
<organism evidence="2">
    <name type="scientific">Drosophila grimshawi</name>
    <name type="common">Hawaiian fruit fly</name>
    <name type="synonym">Idiomyia grimshawi</name>
    <dbReference type="NCBI Taxonomy" id="7222"/>
    <lineage>
        <taxon>Eukaryota</taxon>
        <taxon>Metazoa</taxon>
        <taxon>Ecdysozoa</taxon>
        <taxon>Arthropoda</taxon>
        <taxon>Hexapoda</taxon>
        <taxon>Insecta</taxon>
        <taxon>Pterygota</taxon>
        <taxon>Neoptera</taxon>
        <taxon>Endopterygota</taxon>
        <taxon>Diptera</taxon>
        <taxon>Brachycera</taxon>
        <taxon>Muscomorpha</taxon>
        <taxon>Ephydroidea</taxon>
        <taxon>Drosophilidae</taxon>
        <taxon>Drosophila</taxon>
        <taxon>Hawaiian Drosophila</taxon>
    </lineage>
</organism>
<reference evidence="1 2" key="1">
    <citation type="journal article" date="2007" name="Nature">
        <title>Evolution of genes and genomes on the Drosophila phylogeny.</title>
        <authorList>
            <consortium name="Drosophila 12 Genomes Consortium"/>
            <person name="Clark A.G."/>
            <person name="Eisen M.B."/>
            <person name="Smith D.R."/>
            <person name="Bergman C.M."/>
            <person name="Oliver B."/>
            <person name="Markow T.A."/>
            <person name="Kaufman T.C."/>
            <person name="Kellis M."/>
            <person name="Gelbart W."/>
            <person name="Iyer V.N."/>
            <person name="Pollard D.A."/>
            <person name="Sackton T.B."/>
            <person name="Larracuente A.M."/>
            <person name="Singh N.D."/>
            <person name="Abad J.P."/>
            <person name="Abt D.N."/>
            <person name="Adryan B."/>
            <person name="Aguade M."/>
            <person name="Akashi H."/>
            <person name="Anderson W.W."/>
            <person name="Aquadro C.F."/>
            <person name="Ardell D.H."/>
            <person name="Arguello R."/>
            <person name="Artieri C.G."/>
            <person name="Barbash D.A."/>
            <person name="Barker D."/>
            <person name="Barsanti P."/>
            <person name="Batterham P."/>
            <person name="Batzoglou S."/>
            <person name="Begun D."/>
            <person name="Bhutkar A."/>
            <person name="Blanco E."/>
            <person name="Bosak S.A."/>
            <person name="Bradley R.K."/>
            <person name="Brand A.D."/>
            <person name="Brent M.R."/>
            <person name="Brooks A.N."/>
            <person name="Brown R.H."/>
            <person name="Butlin R.K."/>
            <person name="Caggese C."/>
            <person name="Calvi B.R."/>
            <person name="Bernardo de Carvalho A."/>
            <person name="Caspi A."/>
            <person name="Castrezana S."/>
            <person name="Celniker S.E."/>
            <person name="Chang J.L."/>
            <person name="Chapple C."/>
            <person name="Chatterji S."/>
            <person name="Chinwalla A."/>
            <person name="Civetta A."/>
            <person name="Clifton S.W."/>
            <person name="Comeron J.M."/>
            <person name="Costello J.C."/>
            <person name="Coyne J.A."/>
            <person name="Daub J."/>
            <person name="David R.G."/>
            <person name="Delcher A.L."/>
            <person name="Delehaunty K."/>
            <person name="Do C.B."/>
            <person name="Ebling H."/>
            <person name="Edwards K."/>
            <person name="Eickbush T."/>
            <person name="Evans J.D."/>
            <person name="Filipski A."/>
            <person name="Findeiss S."/>
            <person name="Freyhult E."/>
            <person name="Fulton L."/>
            <person name="Fulton R."/>
            <person name="Garcia A.C."/>
            <person name="Gardiner A."/>
            <person name="Garfield D.A."/>
            <person name="Garvin B.E."/>
            <person name="Gibson G."/>
            <person name="Gilbert D."/>
            <person name="Gnerre S."/>
            <person name="Godfrey J."/>
            <person name="Good R."/>
            <person name="Gotea V."/>
            <person name="Gravely B."/>
            <person name="Greenberg A.J."/>
            <person name="Griffiths-Jones S."/>
            <person name="Gross S."/>
            <person name="Guigo R."/>
            <person name="Gustafson E.A."/>
            <person name="Haerty W."/>
            <person name="Hahn M.W."/>
            <person name="Halligan D.L."/>
            <person name="Halpern A.L."/>
            <person name="Halter G.M."/>
            <person name="Han M.V."/>
            <person name="Heger A."/>
            <person name="Hillier L."/>
            <person name="Hinrichs A.S."/>
            <person name="Holmes I."/>
            <person name="Hoskins R.A."/>
            <person name="Hubisz M.J."/>
            <person name="Hultmark D."/>
            <person name="Huntley M.A."/>
            <person name="Jaffe D.B."/>
            <person name="Jagadeeshan S."/>
            <person name="Jeck W.R."/>
            <person name="Johnson J."/>
            <person name="Jones C.D."/>
            <person name="Jordan W.C."/>
            <person name="Karpen G.H."/>
            <person name="Kataoka E."/>
            <person name="Keightley P.D."/>
            <person name="Kheradpour P."/>
            <person name="Kirkness E.F."/>
            <person name="Koerich L.B."/>
            <person name="Kristiansen K."/>
            <person name="Kudrna D."/>
            <person name="Kulathinal R.J."/>
            <person name="Kumar S."/>
            <person name="Kwok R."/>
            <person name="Lander E."/>
            <person name="Langley C.H."/>
            <person name="Lapoint R."/>
            <person name="Lazzaro B.P."/>
            <person name="Lee S.J."/>
            <person name="Levesque L."/>
            <person name="Li R."/>
            <person name="Lin C.F."/>
            <person name="Lin M.F."/>
            <person name="Lindblad-Toh K."/>
            <person name="Llopart A."/>
            <person name="Long M."/>
            <person name="Low L."/>
            <person name="Lozovsky E."/>
            <person name="Lu J."/>
            <person name="Luo M."/>
            <person name="Machado C.A."/>
            <person name="Makalowski W."/>
            <person name="Marzo M."/>
            <person name="Matsuda M."/>
            <person name="Matzkin L."/>
            <person name="McAllister B."/>
            <person name="McBride C.S."/>
            <person name="McKernan B."/>
            <person name="McKernan K."/>
            <person name="Mendez-Lago M."/>
            <person name="Minx P."/>
            <person name="Mollenhauer M.U."/>
            <person name="Montooth K."/>
            <person name="Mount S.M."/>
            <person name="Mu X."/>
            <person name="Myers E."/>
            <person name="Negre B."/>
            <person name="Newfeld S."/>
            <person name="Nielsen R."/>
            <person name="Noor M.A."/>
            <person name="O'Grady P."/>
            <person name="Pachter L."/>
            <person name="Papaceit M."/>
            <person name="Parisi M.J."/>
            <person name="Parisi M."/>
            <person name="Parts L."/>
            <person name="Pedersen J.S."/>
            <person name="Pesole G."/>
            <person name="Phillippy A.M."/>
            <person name="Ponting C.P."/>
            <person name="Pop M."/>
            <person name="Porcelli D."/>
            <person name="Powell J.R."/>
            <person name="Prohaska S."/>
            <person name="Pruitt K."/>
            <person name="Puig M."/>
            <person name="Quesneville H."/>
            <person name="Ram K.R."/>
            <person name="Rand D."/>
            <person name="Rasmussen M.D."/>
            <person name="Reed L.K."/>
            <person name="Reenan R."/>
            <person name="Reily A."/>
            <person name="Remington K.A."/>
            <person name="Rieger T.T."/>
            <person name="Ritchie M.G."/>
            <person name="Robin C."/>
            <person name="Rogers Y.H."/>
            <person name="Rohde C."/>
            <person name="Rozas J."/>
            <person name="Rubenfield M.J."/>
            <person name="Ruiz A."/>
            <person name="Russo S."/>
            <person name="Salzberg S.L."/>
            <person name="Sanchez-Gracia A."/>
            <person name="Saranga D.J."/>
            <person name="Sato H."/>
            <person name="Schaeffer S.W."/>
            <person name="Schatz M.C."/>
            <person name="Schlenke T."/>
            <person name="Schwartz R."/>
            <person name="Segarra C."/>
            <person name="Singh R.S."/>
            <person name="Sirot L."/>
            <person name="Sirota M."/>
            <person name="Sisneros N.B."/>
            <person name="Smith C.D."/>
            <person name="Smith T.F."/>
            <person name="Spieth J."/>
            <person name="Stage D.E."/>
            <person name="Stark A."/>
            <person name="Stephan W."/>
            <person name="Strausberg R.L."/>
            <person name="Strempel S."/>
            <person name="Sturgill D."/>
            <person name="Sutton G."/>
            <person name="Sutton G.G."/>
            <person name="Tao W."/>
            <person name="Teichmann S."/>
            <person name="Tobari Y.N."/>
            <person name="Tomimura Y."/>
            <person name="Tsolas J.M."/>
            <person name="Valente V.L."/>
            <person name="Venter E."/>
            <person name="Venter J.C."/>
            <person name="Vicario S."/>
            <person name="Vieira F.G."/>
            <person name="Vilella A.J."/>
            <person name="Villasante A."/>
            <person name="Walenz B."/>
            <person name="Wang J."/>
            <person name="Wasserman M."/>
            <person name="Watts T."/>
            <person name="Wilson D."/>
            <person name="Wilson R.K."/>
            <person name="Wing R.A."/>
            <person name="Wolfner M.F."/>
            <person name="Wong A."/>
            <person name="Wong G.K."/>
            <person name="Wu C.I."/>
            <person name="Wu G."/>
            <person name="Yamamoto D."/>
            <person name="Yang H.P."/>
            <person name="Yang S.P."/>
            <person name="Yorke J.A."/>
            <person name="Yoshida K."/>
            <person name="Zdobnov E."/>
            <person name="Zhang P."/>
            <person name="Zhang Y."/>
            <person name="Zimin A.V."/>
            <person name="Baldwin J."/>
            <person name="Abdouelleil A."/>
            <person name="Abdulkadir J."/>
            <person name="Abebe A."/>
            <person name="Abera B."/>
            <person name="Abreu J."/>
            <person name="Acer S.C."/>
            <person name="Aftuck L."/>
            <person name="Alexander A."/>
            <person name="An P."/>
            <person name="Anderson E."/>
            <person name="Anderson S."/>
            <person name="Arachi H."/>
            <person name="Azer M."/>
            <person name="Bachantsang P."/>
            <person name="Barry A."/>
            <person name="Bayul T."/>
            <person name="Berlin A."/>
            <person name="Bessette D."/>
            <person name="Bloom T."/>
            <person name="Blye J."/>
            <person name="Boguslavskiy L."/>
            <person name="Bonnet C."/>
            <person name="Boukhgalter B."/>
            <person name="Bourzgui I."/>
            <person name="Brown A."/>
            <person name="Cahill P."/>
            <person name="Channer S."/>
            <person name="Cheshatsang Y."/>
            <person name="Chuda L."/>
            <person name="Citroen M."/>
            <person name="Collymore A."/>
            <person name="Cooke P."/>
            <person name="Costello M."/>
            <person name="D'Aco K."/>
            <person name="Daza R."/>
            <person name="De Haan G."/>
            <person name="DeGray S."/>
            <person name="DeMaso C."/>
            <person name="Dhargay N."/>
            <person name="Dooley K."/>
            <person name="Dooley E."/>
            <person name="Doricent M."/>
            <person name="Dorje P."/>
            <person name="Dorjee K."/>
            <person name="Dupes A."/>
            <person name="Elong R."/>
            <person name="Falk J."/>
            <person name="Farina A."/>
            <person name="Faro S."/>
            <person name="Ferguson D."/>
            <person name="Fisher S."/>
            <person name="Foley C.D."/>
            <person name="Franke A."/>
            <person name="Friedrich D."/>
            <person name="Gadbois L."/>
            <person name="Gearin G."/>
            <person name="Gearin C.R."/>
            <person name="Giannoukos G."/>
            <person name="Goode T."/>
            <person name="Graham J."/>
            <person name="Grandbois E."/>
            <person name="Grewal S."/>
            <person name="Gyaltsen K."/>
            <person name="Hafez N."/>
            <person name="Hagos B."/>
            <person name="Hall J."/>
            <person name="Henson C."/>
            <person name="Hollinger A."/>
            <person name="Honan T."/>
            <person name="Huard M.D."/>
            <person name="Hughes L."/>
            <person name="Hurhula B."/>
            <person name="Husby M.E."/>
            <person name="Kamat A."/>
            <person name="Kanga B."/>
            <person name="Kashin S."/>
            <person name="Khazanovich D."/>
            <person name="Kisner P."/>
            <person name="Lance K."/>
            <person name="Lara M."/>
            <person name="Lee W."/>
            <person name="Lennon N."/>
            <person name="Letendre F."/>
            <person name="LeVine R."/>
            <person name="Lipovsky A."/>
            <person name="Liu X."/>
            <person name="Liu J."/>
            <person name="Liu S."/>
            <person name="Lokyitsang T."/>
            <person name="Lokyitsang Y."/>
            <person name="Lubonja R."/>
            <person name="Lui A."/>
            <person name="MacDonald P."/>
            <person name="Magnisalis V."/>
            <person name="Maru K."/>
            <person name="Matthews C."/>
            <person name="McCusker W."/>
            <person name="McDonough S."/>
            <person name="Mehta T."/>
            <person name="Meldrim J."/>
            <person name="Meneus L."/>
            <person name="Mihai O."/>
            <person name="Mihalev A."/>
            <person name="Mihova T."/>
            <person name="Mittelman R."/>
            <person name="Mlenga V."/>
            <person name="Montmayeur A."/>
            <person name="Mulrain L."/>
            <person name="Navidi A."/>
            <person name="Naylor J."/>
            <person name="Negash T."/>
            <person name="Nguyen T."/>
            <person name="Nguyen N."/>
            <person name="Nicol R."/>
            <person name="Norbu C."/>
            <person name="Norbu N."/>
            <person name="Novod N."/>
            <person name="O'Neill B."/>
            <person name="Osman S."/>
            <person name="Markiewicz E."/>
            <person name="Oyono O.L."/>
            <person name="Patti C."/>
            <person name="Phunkhang P."/>
            <person name="Pierre F."/>
            <person name="Priest M."/>
            <person name="Raghuraman S."/>
            <person name="Rege F."/>
            <person name="Reyes R."/>
            <person name="Rise C."/>
            <person name="Rogov P."/>
            <person name="Ross K."/>
            <person name="Ryan E."/>
            <person name="Settipalli S."/>
            <person name="Shea T."/>
            <person name="Sherpa N."/>
            <person name="Shi L."/>
            <person name="Shih D."/>
            <person name="Sparrow T."/>
            <person name="Spaulding J."/>
            <person name="Stalker J."/>
            <person name="Stange-Thomann N."/>
            <person name="Stavropoulos S."/>
            <person name="Stone C."/>
            <person name="Strader C."/>
            <person name="Tesfaye S."/>
            <person name="Thomson T."/>
            <person name="Thoulutsang Y."/>
            <person name="Thoulutsang D."/>
            <person name="Topham K."/>
            <person name="Topping I."/>
            <person name="Tsamla T."/>
            <person name="Vassiliev H."/>
            <person name="Vo A."/>
            <person name="Wangchuk T."/>
            <person name="Wangdi T."/>
            <person name="Weiand M."/>
            <person name="Wilkinson J."/>
            <person name="Wilson A."/>
            <person name="Yadav S."/>
            <person name="Young G."/>
            <person name="Yu Q."/>
            <person name="Zembek L."/>
            <person name="Zhong D."/>
            <person name="Zimmer A."/>
            <person name="Zwirko Z."/>
            <person name="Jaffe D.B."/>
            <person name="Alvarez P."/>
            <person name="Brockman W."/>
            <person name="Butler J."/>
            <person name="Chin C."/>
            <person name="Gnerre S."/>
            <person name="Grabherr M."/>
            <person name="Kleber M."/>
            <person name="Mauceli E."/>
            <person name="MacCallum I."/>
        </authorList>
    </citation>
    <scope>NUCLEOTIDE SEQUENCE [LARGE SCALE GENOMIC DNA]</scope>
    <source>
        <strain evidence="2">Tucson 15287-2541.00</strain>
    </source>
</reference>
<protein>
    <submittedName>
        <fullName evidence="1">GH18267</fullName>
    </submittedName>
</protein>
<dbReference type="AlphaFoldDB" id="B4JSE1"/>
<evidence type="ECO:0000313" key="2">
    <source>
        <dbReference type="Proteomes" id="UP000001070"/>
    </source>
</evidence>
<keyword evidence="2" id="KW-1185">Reference proteome</keyword>
<gene>
    <name evidence="1" type="primary">Dgri\GH18267</name>
    <name evidence="1" type="ORF">Dgri_GH18267</name>
</gene>
<dbReference type="Proteomes" id="UP000001070">
    <property type="component" value="Unassembled WGS sequence"/>
</dbReference>
<evidence type="ECO:0000313" key="1">
    <source>
        <dbReference type="EMBL" id="EDV94681.1"/>
    </source>
</evidence>
<dbReference type="HOGENOM" id="CLU_2833831_0_0_1"/>
<sequence>MSRMSCIKCNSFRIADSSAESVKNNDNANDIDIVDIEDNFSRELSYMDVLATCHMLLCSVDAANPD</sequence>
<dbReference type="EMBL" id="CH916373">
    <property type="protein sequence ID" value="EDV94681.1"/>
    <property type="molecule type" value="Genomic_DNA"/>
</dbReference>
<dbReference type="InParanoid" id="B4JSE1"/>
<proteinExistence type="predicted"/>
<accession>B4JSE1</accession>